<organism evidence="3 4">
    <name type="scientific">Halopseudomonas pachastrellae</name>
    <dbReference type="NCBI Taxonomy" id="254161"/>
    <lineage>
        <taxon>Bacteria</taxon>
        <taxon>Pseudomonadati</taxon>
        <taxon>Pseudomonadota</taxon>
        <taxon>Gammaproteobacteria</taxon>
        <taxon>Pseudomonadales</taxon>
        <taxon>Pseudomonadaceae</taxon>
        <taxon>Halopseudomonas</taxon>
    </lineage>
</organism>
<evidence type="ECO:0000259" key="2">
    <source>
        <dbReference type="Pfam" id="PF03787"/>
    </source>
</evidence>
<dbReference type="AlphaFoldDB" id="A0A1S8DDV4"/>
<dbReference type="OrthoDB" id="5504557at2"/>
<evidence type="ECO:0000256" key="1">
    <source>
        <dbReference type="ARBA" id="ARBA00023118"/>
    </source>
</evidence>
<protein>
    <recommendedName>
        <fullName evidence="2">CRISPR type III-associated protein domain-containing protein</fullName>
    </recommendedName>
</protein>
<sequence length="222" mass="24039">MSDSQRSIRLELAGFWRAGGGRSSGYHLDSLCERDRDGLPFLPGRQLKGVIRHALARAEAWGWFADNVLPEGPCATLDELLFGSVSQQHERASTWPGMLIIGDATLSQAERGYLAQPQQAALREALFEQLFSTAIEDSGGAKAGSLRGAEVALPMVLFAPVSLELTALESERREQQRQVLTDARVWQAVEASLSLVDAIGAGRTRGLGEAQLSLLARAEEVI</sequence>
<evidence type="ECO:0000313" key="3">
    <source>
        <dbReference type="EMBL" id="ONM42996.1"/>
    </source>
</evidence>
<dbReference type="Pfam" id="PF03787">
    <property type="entry name" value="RAMPs"/>
    <property type="match status" value="1"/>
</dbReference>
<dbReference type="InterPro" id="IPR052216">
    <property type="entry name" value="CRISPR_Csm3_endoribonuclease"/>
</dbReference>
<dbReference type="RefSeq" id="WP_083728526.1">
    <property type="nucleotide sequence ID" value="NZ_FOUD01000025.1"/>
</dbReference>
<comment type="caution">
    <text evidence="3">The sequence shown here is derived from an EMBL/GenBank/DDBJ whole genome shotgun (WGS) entry which is preliminary data.</text>
</comment>
<dbReference type="InterPro" id="IPR005537">
    <property type="entry name" value="RAMP_III_fam"/>
</dbReference>
<keyword evidence="1" id="KW-0051">Antiviral defense</keyword>
<gene>
    <name evidence="3" type="ORF">BXT89_15175</name>
</gene>
<dbReference type="PANTHER" id="PTHR35579:SF3">
    <property type="entry name" value="CRISPR SYSTEM CMS ENDORIBONUCLEASE CSM3"/>
    <property type="match status" value="1"/>
</dbReference>
<dbReference type="PANTHER" id="PTHR35579">
    <property type="entry name" value="CRISPR SYSTEM CMS ENDORIBONUCLEASE CSM3"/>
    <property type="match status" value="1"/>
</dbReference>
<accession>A0A1S8DDV4</accession>
<reference evidence="3 4" key="1">
    <citation type="submission" date="2017-01" db="EMBL/GenBank/DDBJ databases">
        <title>Draft genome sequence of Pseudomonas pachastrellae type strain CCUG 46540T from a deep sea.</title>
        <authorList>
            <person name="Gomila M."/>
            <person name="Mulet M."/>
            <person name="Lalucat J."/>
            <person name="Garcia-Valdes E."/>
        </authorList>
    </citation>
    <scope>NUCLEOTIDE SEQUENCE [LARGE SCALE GENOMIC DNA]</scope>
    <source>
        <strain evidence="3 4">CCUG 46540</strain>
    </source>
</reference>
<dbReference type="STRING" id="254161.SAMN05216256_12529"/>
<dbReference type="EMBL" id="MUBC01000039">
    <property type="protein sequence ID" value="ONM42996.1"/>
    <property type="molecule type" value="Genomic_DNA"/>
</dbReference>
<keyword evidence="4" id="KW-1185">Reference proteome</keyword>
<dbReference type="GO" id="GO:0051607">
    <property type="term" value="P:defense response to virus"/>
    <property type="evidence" value="ECO:0007669"/>
    <property type="project" value="UniProtKB-KW"/>
</dbReference>
<feature type="domain" description="CRISPR type III-associated protein" evidence="2">
    <location>
        <begin position="16"/>
        <end position="209"/>
    </location>
</feature>
<proteinExistence type="predicted"/>
<name>A0A1S8DDV4_9GAMM</name>
<dbReference type="Proteomes" id="UP000242847">
    <property type="component" value="Unassembled WGS sequence"/>
</dbReference>
<evidence type="ECO:0000313" key="4">
    <source>
        <dbReference type="Proteomes" id="UP000242847"/>
    </source>
</evidence>
<dbReference type="CDD" id="cd09726">
    <property type="entry name" value="RAMP_I_III"/>
    <property type="match status" value="1"/>
</dbReference>